<comment type="caution">
    <text evidence="3">The sequence shown here is derived from an EMBL/GenBank/DDBJ whole genome shotgun (WGS) entry which is preliminary data.</text>
</comment>
<evidence type="ECO:0000256" key="2">
    <source>
        <dbReference type="SAM" id="Phobius"/>
    </source>
</evidence>
<dbReference type="PANTHER" id="PTHR33048">
    <property type="entry name" value="PTH11-LIKE INTEGRAL MEMBRANE PROTEIN (AFU_ORTHOLOGUE AFUA_5G11245)"/>
    <property type="match status" value="1"/>
</dbReference>
<name>A0ABR2ZGF1_9AGAR</name>
<evidence type="ECO:0000256" key="1">
    <source>
        <dbReference type="SAM" id="MobiDB-lite"/>
    </source>
</evidence>
<accession>A0ABR2ZGF1</accession>
<feature type="transmembrane region" description="Helical" evidence="2">
    <location>
        <begin position="42"/>
        <end position="62"/>
    </location>
</feature>
<feature type="compositionally biased region" description="Basic and acidic residues" evidence="1">
    <location>
        <begin position="320"/>
        <end position="338"/>
    </location>
</feature>
<keyword evidence="2" id="KW-0472">Membrane</keyword>
<evidence type="ECO:0000313" key="3">
    <source>
        <dbReference type="EMBL" id="KAL0059838.1"/>
    </source>
</evidence>
<feature type="region of interest" description="Disordered" evidence="1">
    <location>
        <begin position="307"/>
        <end position="338"/>
    </location>
</feature>
<protein>
    <submittedName>
        <fullName evidence="3">Uncharacterized protein</fullName>
    </submittedName>
</protein>
<keyword evidence="2" id="KW-1133">Transmembrane helix</keyword>
<evidence type="ECO:0000313" key="4">
    <source>
        <dbReference type="Proteomes" id="UP001437256"/>
    </source>
</evidence>
<feature type="transmembrane region" description="Helical" evidence="2">
    <location>
        <begin position="111"/>
        <end position="132"/>
    </location>
</feature>
<keyword evidence="4" id="KW-1185">Reference proteome</keyword>
<sequence>MIDAKDPLVQIKITESVCAFAAICSTVHRLYIRRGRWWVDDAWAAFALVVLFAQIASVFMHVENPDDVSKLTRVAAYYLMAITFYLVIWASRISIIYSIIRIDPNPSRRKIYVGISFLYFITVVVLIIQLFWVAICQLITDILADMFLLFAPLRVFMYLQDRVLRRKLMVIFSTCLITTIVSLVHAAYILTTGGIRVIISALVEDCVSLMVANVPVVVTALLRAAGDDAKPAPTGSIISTAIQFAARKLKINRSNGSGEQWSKASSATLTNHHAGTRASVGMFTQGAGDIGKETTGEPIVLDLLDQKGKQSTVAEEEEHEVWKPQSEWKDDPRHARTV</sequence>
<reference evidence="3 4" key="1">
    <citation type="submission" date="2024-05" db="EMBL/GenBank/DDBJ databases">
        <title>A draft genome resource for the thread blight pathogen Marasmius tenuissimus strain MS-2.</title>
        <authorList>
            <person name="Yulfo-Soto G.E."/>
            <person name="Baruah I.K."/>
            <person name="Amoako-Attah I."/>
            <person name="Bukari Y."/>
            <person name="Meinhardt L.W."/>
            <person name="Bailey B.A."/>
            <person name="Cohen S.P."/>
        </authorList>
    </citation>
    <scope>NUCLEOTIDE SEQUENCE [LARGE SCALE GENOMIC DNA]</scope>
    <source>
        <strain evidence="3 4">MS-2</strain>
    </source>
</reference>
<feature type="transmembrane region" description="Helical" evidence="2">
    <location>
        <begin position="138"/>
        <end position="156"/>
    </location>
</feature>
<dbReference type="InterPro" id="IPR052337">
    <property type="entry name" value="SAT4-like"/>
</dbReference>
<keyword evidence="2" id="KW-0812">Transmembrane</keyword>
<feature type="transmembrane region" description="Helical" evidence="2">
    <location>
        <begin position="168"/>
        <end position="191"/>
    </location>
</feature>
<feature type="transmembrane region" description="Helical" evidence="2">
    <location>
        <begin position="74"/>
        <end position="99"/>
    </location>
</feature>
<organism evidence="3 4">
    <name type="scientific">Marasmius tenuissimus</name>
    <dbReference type="NCBI Taxonomy" id="585030"/>
    <lineage>
        <taxon>Eukaryota</taxon>
        <taxon>Fungi</taxon>
        <taxon>Dikarya</taxon>
        <taxon>Basidiomycota</taxon>
        <taxon>Agaricomycotina</taxon>
        <taxon>Agaricomycetes</taxon>
        <taxon>Agaricomycetidae</taxon>
        <taxon>Agaricales</taxon>
        <taxon>Marasmiineae</taxon>
        <taxon>Marasmiaceae</taxon>
        <taxon>Marasmius</taxon>
    </lineage>
</organism>
<proteinExistence type="predicted"/>
<dbReference type="PANTHER" id="PTHR33048:SF19">
    <property type="entry name" value="MEMBRANE PROTEIN PTH11-LIKE, PUTATIVE (AFU_ORTHOLOGUE AFUA_1G14080)-RELATED"/>
    <property type="match status" value="1"/>
</dbReference>
<dbReference type="EMBL" id="JBBXMP010000203">
    <property type="protein sequence ID" value="KAL0059838.1"/>
    <property type="molecule type" value="Genomic_DNA"/>
</dbReference>
<dbReference type="Proteomes" id="UP001437256">
    <property type="component" value="Unassembled WGS sequence"/>
</dbReference>
<gene>
    <name evidence="3" type="ORF">AAF712_013375</name>
</gene>